<feature type="transmembrane region" description="Helical" evidence="1">
    <location>
        <begin position="202"/>
        <end position="222"/>
    </location>
</feature>
<proteinExistence type="predicted"/>
<dbReference type="eggNOG" id="ENOG502Z9AR">
    <property type="taxonomic scope" value="Bacteria"/>
</dbReference>
<feature type="transmembrane region" description="Helical" evidence="1">
    <location>
        <begin position="153"/>
        <end position="171"/>
    </location>
</feature>
<evidence type="ECO:0008006" key="4">
    <source>
        <dbReference type="Google" id="ProtNLM"/>
    </source>
</evidence>
<organism evidence="2 3">
    <name type="scientific">Rhodoferax saidenbachensis</name>
    <dbReference type="NCBI Taxonomy" id="1484693"/>
    <lineage>
        <taxon>Bacteria</taxon>
        <taxon>Pseudomonadati</taxon>
        <taxon>Pseudomonadota</taxon>
        <taxon>Betaproteobacteria</taxon>
        <taxon>Burkholderiales</taxon>
        <taxon>Comamonadaceae</taxon>
        <taxon>Rhodoferax</taxon>
    </lineage>
</organism>
<feature type="transmembrane region" description="Helical" evidence="1">
    <location>
        <begin position="394"/>
        <end position="411"/>
    </location>
</feature>
<keyword evidence="1" id="KW-1133">Transmembrane helix</keyword>
<feature type="transmembrane region" description="Helical" evidence="1">
    <location>
        <begin position="37"/>
        <end position="57"/>
    </location>
</feature>
<keyword evidence="1" id="KW-0472">Membrane</keyword>
<evidence type="ECO:0000313" key="3">
    <source>
        <dbReference type="Proteomes" id="UP000186110"/>
    </source>
</evidence>
<protein>
    <recommendedName>
        <fullName evidence="4">Glycosyltransferase RgtA/B/C/D-like domain-containing protein</fullName>
    </recommendedName>
</protein>
<feature type="transmembrane region" description="Helical" evidence="1">
    <location>
        <begin position="12"/>
        <end position="31"/>
    </location>
</feature>
<feature type="transmembrane region" description="Helical" evidence="1">
    <location>
        <begin position="361"/>
        <end position="382"/>
    </location>
</feature>
<dbReference type="EMBL" id="CP019239">
    <property type="protein sequence ID" value="APW44328.1"/>
    <property type="molecule type" value="Genomic_DNA"/>
</dbReference>
<keyword evidence="3" id="KW-1185">Reference proteome</keyword>
<feature type="transmembrane region" description="Helical" evidence="1">
    <location>
        <begin position="228"/>
        <end position="257"/>
    </location>
</feature>
<keyword evidence="1" id="KW-0812">Transmembrane</keyword>
<accession>A0A1P8KEF3</accession>
<dbReference type="Proteomes" id="UP000186110">
    <property type="component" value="Chromosome"/>
</dbReference>
<feature type="transmembrane region" description="Helical" evidence="1">
    <location>
        <begin position="69"/>
        <end position="89"/>
    </location>
</feature>
<dbReference type="KEGG" id="rsb:RS694_18570"/>
<dbReference type="RefSeq" id="WP_029706545.1">
    <property type="nucleotide sequence ID" value="NZ_CP019239.1"/>
</dbReference>
<name>A0A1P8KEF3_9BURK</name>
<evidence type="ECO:0000313" key="2">
    <source>
        <dbReference type="EMBL" id="APW44328.1"/>
    </source>
</evidence>
<sequence length="550" mass="59376">MPDHSRHEILVKYGLSLGVWPIAFFSLFLAMTGVSRALGTIAPLSTAALAFVAAAWVVRWTLQPPWRVLLTSAASVLLMALIAVVWATLWRDISFDGQAIHFPSALEILDGLNPVTTRPSMYFSAVYPNGLWTLQALFISLTSGFEEGKAPAWIIAFSSIPLITVALRTWHGAWTRKLVIAAVLVQVNPVMLLQLTTFELDGVVYSLAVIAVAGAMLLPTAYRRTGLVLVAGASLLLINTKITGLYWAGCIVATTLLQEWLSLRKLPTQLASTVLLTLAVSVVVVGWRPYATVPLETGKLFGASTEVVAAPANLREADPLTKMSFLLFGKSSNPVGAEVAELKWPWSLSASEFVSLFDIRIGGFGPGFGLLTLGALLVGVASTRQARRAWGQDNAWLGPFWTGVLVAATLLFPVSWWARLAAPFWLAVVLPLLWKSTPPTSKTPSALVIRAGWALALGGFIVTSVATVSTLQTVHATNNAISRVLDEVALQNAAVRIVPGNSLDQDQTPLIWQQRLIRASIFPRTGEATGCQQDLFPIGSVRLCIDRDRP</sequence>
<dbReference type="AlphaFoldDB" id="A0A1P8KEF3"/>
<reference evidence="2 3" key="1">
    <citation type="submission" date="2017-01" db="EMBL/GenBank/DDBJ databases">
        <authorList>
            <person name="Mah S.A."/>
            <person name="Swanson W.J."/>
            <person name="Moy G.W."/>
            <person name="Vacquier V.D."/>
        </authorList>
    </citation>
    <scope>NUCLEOTIDE SEQUENCE [LARGE SCALE GENOMIC DNA]</scope>
    <source>
        <strain evidence="2 3">DSM 22694</strain>
    </source>
</reference>
<dbReference type="STRING" id="1484693.RS694_18570"/>
<feature type="transmembrane region" description="Helical" evidence="1">
    <location>
        <begin position="446"/>
        <end position="468"/>
    </location>
</feature>
<evidence type="ECO:0000256" key="1">
    <source>
        <dbReference type="SAM" id="Phobius"/>
    </source>
</evidence>
<feature type="transmembrane region" description="Helical" evidence="1">
    <location>
        <begin position="177"/>
        <end position="195"/>
    </location>
</feature>
<gene>
    <name evidence="2" type="ORF">RS694_18570</name>
</gene>